<dbReference type="EMBL" id="CP042243">
    <property type="protein sequence ID" value="QEK11205.1"/>
    <property type="molecule type" value="Genomic_DNA"/>
</dbReference>
<dbReference type="AlphaFoldDB" id="A0A5C0S958"/>
<gene>
    <name evidence="2" type="ORF">FQB35_01825</name>
</gene>
<feature type="domain" description="HTH-like" evidence="1">
    <location>
        <begin position="55"/>
        <end position="108"/>
    </location>
</feature>
<keyword evidence="3" id="KW-1185">Reference proteome</keyword>
<accession>A0A5C0S958</accession>
<reference evidence="2 3" key="1">
    <citation type="submission" date="2019-07" db="EMBL/GenBank/DDBJ databases">
        <title>Complete genome of Crassaminicella thermophila SY095.</title>
        <authorList>
            <person name="Li X."/>
        </authorList>
    </citation>
    <scope>NUCLEOTIDE SEQUENCE [LARGE SCALE GENOMIC DNA]</scope>
    <source>
        <strain evidence="2 3">SY095</strain>
    </source>
</reference>
<proteinExistence type="predicted"/>
<dbReference type="OrthoDB" id="9775203at2"/>
<dbReference type="PANTHER" id="PTHR46889">
    <property type="entry name" value="TRANSPOSASE INSF FOR INSERTION SEQUENCE IS3B-RELATED"/>
    <property type="match status" value="1"/>
</dbReference>
<dbReference type="PANTHER" id="PTHR46889:SF5">
    <property type="entry name" value="INTEGRASE PROTEIN"/>
    <property type="match status" value="1"/>
</dbReference>
<evidence type="ECO:0000259" key="1">
    <source>
        <dbReference type="Pfam" id="PF13276"/>
    </source>
</evidence>
<evidence type="ECO:0000313" key="2">
    <source>
        <dbReference type="EMBL" id="QEK11205.1"/>
    </source>
</evidence>
<sequence>MLSQVRNETYYLAIKELHDIQLYPIFTLCEIAGVQRSSYYKWLNRKESKNENFNKKLIPLIQEAYEERDGILGYRQMTIKLNRENNFRVNHKRIYRLMTIFRPKSRYVEKKKKKIY</sequence>
<organism evidence="2 3">
    <name type="scientific">Crassaminicella thermophila</name>
    <dbReference type="NCBI Taxonomy" id="2599308"/>
    <lineage>
        <taxon>Bacteria</taxon>
        <taxon>Bacillati</taxon>
        <taxon>Bacillota</taxon>
        <taxon>Clostridia</taxon>
        <taxon>Eubacteriales</taxon>
        <taxon>Clostridiaceae</taxon>
        <taxon>Crassaminicella</taxon>
    </lineage>
</organism>
<dbReference type="KEGG" id="crs:FQB35_01825"/>
<dbReference type="InterPro" id="IPR050900">
    <property type="entry name" value="Transposase_IS3/IS150/IS904"/>
</dbReference>
<name>A0A5C0S958_CRATE</name>
<dbReference type="Proteomes" id="UP000324646">
    <property type="component" value="Chromosome"/>
</dbReference>
<evidence type="ECO:0000313" key="3">
    <source>
        <dbReference type="Proteomes" id="UP000324646"/>
    </source>
</evidence>
<protein>
    <submittedName>
        <fullName evidence="2">Transposase</fullName>
    </submittedName>
</protein>
<dbReference type="InterPro" id="IPR025948">
    <property type="entry name" value="HTH-like_dom"/>
</dbReference>
<dbReference type="Pfam" id="PF13276">
    <property type="entry name" value="HTH_21"/>
    <property type="match status" value="1"/>
</dbReference>